<keyword evidence="1" id="KW-1133">Transmembrane helix</keyword>
<feature type="transmembrane region" description="Helical" evidence="1">
    <location>
        <begin position="28"/>
        <end position="47"/>
    </location>
</feature>
<evidence type="ECO:0000256" key="1">
    <source>
        <dbReference type="SAM" id="Phobius"/>
    </source>
</evidence>
<gene>
    <name evidence="2" type="ORF">GCM10022246_30660</name>
</gene>
<proteinExistence type="predicted"/>
<accession>A0ABP7Q3P3</accession>
<comment type="caution">
    <text evidence="2">The sequence shown here is derived from an EMBL/GenBank/DDBJ whole genome shotgun (WGS) entry which is preliminary data.</text>
</comment>
<keyword evidence="1" id="KW-0472">Membrane</keyword>
<evidence type="ECO:0000313" key="2">
    <source>
        <dbReference type="EMBL" id="GAA3976050.1"/>
    </source>
</evidence>
<dbReference type="Proteomes" id="UP001501081">
    <property type="component" value="Unassembled WGS sequence"/>
</dbReference>
<reference evidence="3" key="1">
    <citation type="journal article" date="2019" name="Int. J. Syst. Evol. Microbiol.">
        <title>The Global Catalogue of Microorganisms (GCM) 10K type strain sequencing project: providing services to taxonomists for standard genome sequencing and annotation.</title>
        <authorList>
            <consortium name="The Broad Institute Genomics Platform"/>
            <consortium name="The Broad Institute Genome Sequencing Center for Infectious Disease"/>
            <person name="Wu L."/>
            <person name="Ma J."/>
        </authorList>
    </citation>
    <scope>NUCLEOTIDE SEQUENCE [LARGE SCALE GENOMIC DNA]</scope>
    <source>
        <strain evidence="3">JCM 17338</strain>
    </source>
</reference>
<evidence type="ECO:0008006" key="4">
    <source>
        <dbReference type="Google" id="ProtNLM"/>
    </source>
</evidence>
<organism evidence="2 3">
    <name type="scientific">Pedobacter ginsengiterrae</name>
    <dbReference type="NCBI Taxonomy" id="871696"/>
    <lineage>
        <taxon>Bacteria</taxon>
        <taxon>Pseudomonadati</taxon>
        <taxon>Bacteroidota</taxon>
        <taxon>Sphingobacteriia</taxon>
        <taxon>Sphingobacteriales</taxon>
        <taxon>Sphingobacteriaceae</taxon>
        <taxon>Pedobacter</taxon>
    </lineage>
</organism>
<evidence type="ECO:0000313" key="3">
    <source>
        <dbReference type="Proteomes" id="UP001501081"/>
    </source>
</evidence>
<keyword evidence="3" id="KW-1185">Reference proteome</keyword>
<dbReference type="EMBL" id="BAABAK010000015">
    <property type="protein sequence ID" value="GAA3976050.1"/>
    <property type="molecule type" value="Genomic_DNA"/>
</dbReference>
<name>A0ABP7Q3P3_9SPHI</name>
<protein>
    <recommendedName>
        <fullName evidence="4">PH domain-containing protein</fullName>
    </recommendedName>
</protein>
<sequence length="158" mass="18071">MIAVPVLIAGVTLLILLSLPSHLPEFVFITIIVISVLIMVATLRWLINNVIIVPCQATISHEGIFFTLEKKSLLYQTKEFFSGWENVTSISEIFCSKTGRNFHRITFSNPSITANFSAIKYNELEADKFFNDLSYYQDTYMITHPKTQKKVFQNWAQG</sequence>
<keyword evidence="1" id="KW-0812">Transmembrane</keyword>